<dbReference type="SMART" id="SM00862">
    <property type="entry name" value="Trans_reg_C"/>
    <property type="match status" value="1"/>
</dbReference>
<dbReference type="STRING" id="883114.HMPREF9709_00509"/>
<evidence type="ECO:0000259" key="6">
    <source>
        <dbReference type="PROSITE" id="PS50110"/>
    </source>
</evidence>
<feature type="DNA-binding region" description="OmpR/PhoB-type" evidence="5">
    <location>
        <begin position="124"/>
        <end position="222"/>
    </location>
</feature>
<dbReference type="InterPro" id="IPR001867">
    <property type="entry name" value="OmpR/PhoB-type_DNA-bd"/>
</dbReference>
<evidence type="ECO:0000256" key="5">
    <source>
        <dbReference type="PROSITE-ProRule" id="PRU01091"/>
    </source>
</evidence>
<name>H3NME8_9FIRM</name>
<organism evidence="8 9">
    <name type="scientific">Helcococcus kunzii ATCC 51366</name>
    <dbReference type="NCBI Taxonomy" id="883114"/>
    <lineage>
        <taxon>Bacteria</taxon>
        <taxon>Bacillati</taxon>
        <taxon>Bacillota</taxon>
        <taxon>Tissierellia</taxon>
        <taxon>Tissierellales</taxon>
        <taxon>Peptoniphilaceae</taxon>
        <taxon>Helcococcus</taxon>
    </lineage>
</organism>
<evidence type="ECO:0000313" key="9">
    <source>
        <dbReference type="Proteomes" id="UP000004191"/>
    </source>
</evidence>
<dbReference type="InterPro" id="IPR039420">
    <property type="entry name" value="WalR-like"/>
</dbReference>
<evidence type="ECO:0000256" key="4">
    <source>
        <dbReference type="PROSITE-ProRule" id="PRU00169"/>
    </source>
</evidence>
<evidence type="ECO:0000256" key="2">
    <source>
        <dbReference type="ARBA" id="ARBA00023125"/>
    </source>
</evidence>
<reference evidence="8 9" key="1">
    <citation type="submission" date="2012-01" db="EMBL/GenBank/DDBJ databases">
        <title>The Genome Sequence of Helcococcus kunzii ATCC 51366.</title>
        <authorList>
            <consortium name="The Broad Institute Genome Sequencing Platform"/>
            <person name="Earl A."/>
            <person name="Ward D."/>
            <person name="Feldgarden M."/>
            <person name="Gevers D."/>
            <person name="Huys G."/>
            <person name="Young S.K."/>
            <person name="Zeng Q."/>
            <person name="Gargeya S."/>
            <person name="Fitzgerald M."/>
            <person name="Haas B."/>
            <person name="Abouelleil A."/>
            <person name="Alvarado L."/>
            <person name="Arachchi H.M."/>
            <person name="Berlin A."/>
            <person name="Chapman S.B."/>
            <person name="Gearin G."/>
            <person name="Goldberg J."/>
            <person name="Griggs A."/>
            <person name="Gujja S."/>
            <person name="Hansen M."/>
            <person name="Heiman D."/>
            <person name="Howarth C."/>
            <person name="Larimer J."/>
            <person name="Lui A."/>
            <person name="MacDonald P.J.P."/>
            <person name="McCowen C."/>
            <person name="Montmayeur A."/>
            <person name="Murphy C."/>
            <person name="Neiman D."/>
            <person name="Pearson M."/>
            <person name="Priest M."/>
            <person name="Roberts A."/>
            <person name="Saif S."/>
            <person name="Shea T."/>
            <person name="Sisk P."/>
            <person name="Stolte C."/>
            <person name="Sykes S."/>
            <person name="Wortman J."/>
            <person name="Nusbaum C."/>
            <person name="Birren B."/>
        </authorList>
    </citation>
    <scope>NUCLEOTIDE SEQUENCE [LARGE SCALE GENOMIC DNA]</scope>
    <source>
        <strain evidence="8 9">ATCC 51366</strain>
    </source>
</reference>
<evidence type="ECO:0000313" key="8">
    <source>
        <dbReference type="EMBL" id="EHR35083.1"/>
    </source>
</evidence>
<dbReference type="Gene3D" id="3.40.50.2300">
    <property type="match status" value="1"/>
</dbReference>
<keyword evidence="3" id="KW-0804">Transcription</keyword>
<keyword evidence="9" id="KW-1185">Reference proteome</keyword>
<dbReference type="Proteomes" id="UP000004191">
    <property type="component" value="Unassembled WGS sequence"/>
</dbReference>
<dbReference type="InterPro" id="IPR036388">
    <property type="entry name" value="WH-like_DNA-bd_sf"/>
</dbReference>
<dbReference type="PROSITE" id="PS51755">
    <property type="entry name" value="OMPR_PHOB"/>
    <property type="match status" value="1"/>
</dbReference>
<dbReference type="PATRIC" id="fig|883114.3.peg.503"/>
<dbReference type="PANTHER" id="PTHR48111:SF43">
    <property type="entry name" value="STAGE 0 SPORULATION PROTEIN A HOMOLOG"/>
    <property type="match status" value="1"/>
</dbReference>
<dbReference type="PANTHER" id="PTHR48111">
    <property type="entry name" value="REGULATOR OF RPOS"/>
    <property type="match status" value="1"/>
</dbReference>
<dbReference type="GO" id="GO:0032993">
    <property type="term" value="C:protein-DNA complex"/>
    <property type="evidence" value="ECO:0007669"/>
    <property type="project" value="TreeGrafter"/>
</dbReference>
<comment type="caution">
    <text evidence="8">The sequence shown here is derived from an EMBL/GenBank/DDBJ whole genome shotgun (WGS) entry which is preliminary data.</text>
</comment>
<feature type="modified residue" description="4-aspartylphosphate" evidence="4">
    <location>
        <position position="51"/>
    </location>
</feature>
<keyword evidence="1" id="KW-0805">Transcription regulation</keyword>
<keyword evidence="2 5" id="KW-0238">DNA-binding</keyword>
<dbReference type="GO" id="GO:0000156">
    <property type="term" value="F:phosphorelay response regulator activity"/>
    <property type="evidence" value="ECO:0007669"/>
    <property type="project" value="TreeGrafter"/>
</dbReference>
<dbReference type="GO" id="GO:0000976">
    <property type="term" value="F:transcription cis-regulatory region binding"/>
    <property type="evidence" value="ECO:0007669"/>
    <property type="project" value="TreeGrafter"/>
</dbReference>
<dbReference type="Pfam" id="PF00486">
    <property type="entry name" value="Trans_reg_C"/>
    <property type="match status" value="1"/>
</dbReference>
<dbReference type="InterPro" id="IPR001789">
    <property type="entry name" value="Sig_transdc_resp-reg_receiver"/>
</dbReference>
<dbReference type="OrthoDB" id="9790442at2"/>
<dbReference type="GO" id="GO:0005829">
    <property type="term" value="C:cytosol"/>
    <property type="evidence" value="ECO:0007669"/>
    <property type="project" value="TreeGrafter"/>
</dbReference>
<dbReference type="InterPro" id="IPR011006">
    <property type="entry name" value="CheY-like_superfamily"/>
</dbReference>
<dbReference type="CDD" id="cd00383">
    <property type="entry name" value="trans_reg_C"/>
    <property type="match status" value="1"/>
</dbReference>
<proteinExistence type="predicted"/>
<dbReference type="GeneID" id="96998523"/>
<dbReference type="InterPro" id="IPR016032">
    <property type="entry name" value="Sig_transdc_resp-reg_C-effctor"/>
</dbReference>
<dbReference type="PROSITE" id="PS50110">
    <property type="entry name" value="RESPONSE_REGULATORY"/>
    <property type="match status" value="1"/>
</dbReference>
<dbReference type="SUPFAM" id="SSF52172">
    <property type="entry name" value="CheY-like"/>
    <property type="match status" value="1"/>
</dbReference>
<dbReference type="GO" id="GO:0006355">
    <property type="term" value="P:regulation of DNA-templated transcription"/>
    <property type="evidence" value="ECO:0007669"/>
    <property type="project" value="InterPro"/>
</dbReference>
<feature type="domain" description="Response regulatory" evidence="6">
    <location>
        <begin position="2"/>
        <end position="115"/>
    </location>
</feature>
<dbReference type="EMBL" id="AGEI01000013">
    <property type="protein sequence ID" value="EHR35083.1"/>
    <property type="molecule type" value="Genomic_DNA"/>
</dbReference>
<evidence type="ECO:0000256" key="1">
    <source>
        <dbReference type="ARBA" id="ARBA00023015"/>
    </source>
</evidence>
<dbReference type="AlphaFoldDB" id="H3NME8"/>
<sequence>MKILIIEDDRLIRNLLKRELEKWDYQVEIVEDFNQTIEMFNKIKPHLVLMDIKLPVFDGYYFTREIRKTSDIPIVFISSKSDNMDQIMAIEMGADDFIAKPFDLNYAISKVKANFRRAYTYDISEIATSDKFQYDPTKMEFEYKGNKIELTKTENTILDLLIKDINNFVTRSELMQACWQGDDYIDDNTLFVNISRLRKKLSSLGLEDVIETKKNVGYRFNEENI</sequence>
<gene>
    <name evidence="8" type="ORF">HMPREF9709_00509</name>
</gene>
<dbReference type="HOGENOM" id="CLU_000445_30_3_9"/>
<dbReference type="Pfam" id="PF00072">
    <property type="entry name" value="Response_reg"/>
    <property type="match status" value="1"/>
</dbReference>
<evidence type="ECO:0000259" key="7">
    <source>
        <dbReference type="PROSITE" id="PS51755"/>
    </source>
</evidence>
<keyword evidence="4" id="KW-0597">Phosphoprotein</keyword>
<feature type="domain" description="OmpR/PhoB-type" evidence="7">
    <location>
        <begin position="124"/>
        <end position="222"/>
    </location>
</feature>
<dbReference type="SUPFAM" id="SSF46894">
    <property type="entry name" value="C-terminal effector domain of the bipartite response regulators"/>
    <property type="match status" value="1"/>
</dbReference>
<accession>H3NME8</accession>
<dbReference type="RefSeq" id="WP_005397676.1">
    <property type="nucleotide sequence ID" value="NZ_JH601088.1"/>
</dbReference>
<evidence type="ECO:0000256" key="3">
    <source>
        <dbReference type="ARBA" id="ARBA00023163"/>
    </source>
</evidence>
<protein>
    <submittedName>
        <fullName evidence="8">Uncharacterized protein</fullName>
    </submittedName>
</protein>
<dbReference type="SMART" id="SM00448">
    <property type="entry name" value="REC"/>
    <property type="match status" value="1"/>
</dbReference>
<dbReference type="Gene3D" id="1.10.10.10">
    <property type="entry name" value="Winged helix-like DNA-binding domain superfamily/Winged helix DNA-binding domain"/>
    <property type="match status" value="1"/>
</dbReference>
<dbReference type="eggNOG" id="COG0745">
    <property type="taxonomic scope" value="Bacteria"/>
</dbReference>